<proteinExistence type="predicted"/>
<name>A0A9P7VD79_9ASCO</name>
<reference evidence="2" key="1">
    <citation type="submission" date="2021-03" db="EMBL/GenBank/DDBJ databases">
        <authorList>
            <person name="Palmer J.M."/>
        </authorList>
    </citation>
    <scope>NUCLEOTIDE SEQUENCE</scope>
    <source>
        <strain evidence="2">ARV_011</strain>
    </source>
</reference>
<gene>
    <name evidence="2" type="ORF">KQ657_002102</name>
</gene>
<accession>A0A9P7VD79</accession>
<dbReference type="AlphaFoldDB" id="A0A9P7VD79"/>
<dbReference type="EMBL" id="JAHMUF010000002">
    <property type="protein sequence ID" value="KAG7195719.1"/>
    <property type="molecule type" value="Genomic_DNA"/>
</dbReference>
<protein>
    <submittedName>
        <fullName evidence="2">Uncharacterized protein</fullName>
    </submittedName>
</protein>
<dbReference type="GeneID" id="66115476"/>
<evidence type="ECO:0000313" key="3">
    <source>
        <dbReference type="Proteomes" id="UP000790833"/>
    </source>
</evidence>
<organism evidence="2 3">
    <name type="scientific">Scheffersomyces spartinae</name>
    <dbReference type="NCBI Taxonomy" id="45513"/>
    <lineage>
        <taxon>Eukaryota</taxon>
        <taxon>Fungi</taxon>
        <taxon>Dikarya</taxon>
        <taxon>Ascomycota</taxon>
        <taxon>Saccharomycotina</taxon>
        <taxon>Pichiomycetes</taxon>
        <taxon>Debaryomycetaceae</taxon>
        <taxon>Scheffersomyces</taxon>
    </lineage>
</organism>
<comment type="caution">
    <text evidence="2">The sequence shown here is derived from an EMBL/GenBank/DDBJ whole genome shotgun (WGS) entry which is preliminary data.</text>
</comment>
<evidence type="ECO:0000256" key="1">
    <source>
        <dbReference type="SAM" id="MobiDB-lite"/>
    </source>
</evidence>
<keyword evidence="3" id="KW-1185">Reference proteome</keyword>
<dbReference type="OrthoDB" id="4018477at2759"/>
<evidence type="ECO:0000313" key="2">
    <source>
        <dbReference type="EMBL" id="KAG7195719.1"/>
    </source>
</evidence>
<feature type="region of interest" description="Disordered" evidence="1">
    <location>
        <begin position="74"/>
        <end position="95"/>
    </location>
</feature>
<dbReference type="RefSeq" id="XP_043051264.1">
    <property type="nucleotide sequence ID" value="XM_043192876.1"/>
</dbReference>
<dbReference type="Proteomes" id="UP000790833">
    <property type="component" value="Unassembled WGS sequence"/>
</dbReference>
<sequence length="442" mass="47456">MASTTTPRRIALAQIKDSHLNISNSSDGINKGSASATRCGGGIVIGNTLSPYPRKKLHRDLTPLKSVSMAEYKYKRPKQQQEQQQQQTIETKDSASSSVTAAVTAALKAAAGNTSPTINDTAGLAATKLKLKLQLAFYKIQKRNKLNKTNNSIQNISILPRSSSITNISRITTNSVLSEKPKPKPAVRCVSLLAPSLLPTPIYKTPPLVHQKSFLPTPSPPTAISPPLVAATNYAKSANVNLQTKTKLLSDVGGRSQSIRPSLSFVASQPQTKTRKQNQKLRLLQIKKNSIMHQPQRTTALTINSKNSNSNNTTTTTTTSTAPLAIRLPRIANNQSFSRGTSLPSIQKILKTPIKNSSSTRSLVSSLITNEDTIEEDDTVIETNNSPDEVSKVSSKTRTAGAAGGDETMVLLSSSPASKDDFGTPNLFSVAKSLLQLGGYKM</sequence>